<keyword evidence="3" id="KW-1003">Cell membrane</keyword>
<gene>
    <name evidence="8" type="ORF">HNR50_004054</name>
</gene>
<protein>
    <submittedName>
        <fullName evidence="8">Na+/H+-dicarboxylate symporter</fullName>
    </submittedName>
</protein>
<feature type="transmembrane region" description="Helical" evidence="7">
    <location>
        <begin position="138"/>
        <end position="154"/>
    </location>
</feature>
<dbReference type="AlphaFoldDB" id="A0A841RG44"/>
<comment type="subcellular location">
    <subcellularLocation>
        <location evidence="1">Cell membrane</location>
        <topology evidence="1">Multi-pass membrane protein</topology>
    </subcellularLocation>
</comment>
<sequence>MKLLISSIVALLAGILSALLIPVGEGVNSFLLHLSSLSINIGRYIVFPMVFFSLAIAVCKLRREKKLIRTVLITALLIAASTVLLVSIGVLVTIIISPSRIPLIVETRSLFDLADQRNTFMSIFPQNMFTLFTGNSNVLLPIYFLSFILGFIMYRDKEVSEPAFNLFDSLSRILFELNMVISGISPVFLAFISFSLTRSIKSIPDRAMFSNLILILSISSAVIILIAYPLALYLTDRKTNPYKTLYNLILPLFHGLISGDSFFSLSILTRTLKKNLFISRKISALTLPLNAMFAKAGTALVTSVTFLTILKSYSSLEITLYQIFWVILFSILVSFTLASFPAMGVYTALYMLSEFYSRSHTGLTDSYLLIKPVVPLLIGFAVLIDVATSALITLIVSRKSTLE</sequence>
<feature type="transmembrane region" description="Helical" evidence="7">
    <location>
        <begin position="322"/>
        <end position="353"/>
    </location>
</feature>
<name>A0A841RG44_9SPIO</name>
<accession>A0A841RG44</accession>
<keyword evidence="6 7" id="KW-0472">Membrane</keyword>
<feature type="transmembrane region" description="Helical" evidence="7">
    <location>
        <begin position="373"/>
        <end position="396"/>
    </location>
</feature>
<dbReference type="InterPro" id="IPR036458">
    <property type="entry name" value="Na:dicarbo_symporter_sf"/>
</dbReference>
<feature type="transmembrane region" description="Helical" evidence="7">
    <location>
        <begin position="289"/>
        <end position="310"/>
    </location>
</feature>
<organism evidence="8 9">
    <name type="scientific">Spirochaeta isovalerica</name>
    <dbReference type="NCBI Taxonomy" id="150"/>
    <lineage>
        <taxon>Bacteria</taxon>
        <taxon>Pseudomonadati</taxon>
        <taxon>Spirochaetota</taxon>
        <taxon>Spirochaetia</taxon>
        <taxon>Spirochaetales</taxon>
        <taxon>Spirochaetaceae</taxon>
        <taxon>Spirochaeta</taxon>
    </lineage>
</organism>
<feature type="transmembrane region" description="Helical" evidence="7">
    <location>
        <begin position="245"/>
        <end position="269"/>
    </location>
</feature>
<dbReference type="EMBL" id="JACHGJ010000011">
    <property type="protein sequence ID" value="MBB6482361.1"/>
    <property type="molecule type" value="Genomic_DNA"/>
</dbReference>
<evidence type="ECO:0000256" key="6">
    <source>
        <dbReference type="ARBA" id="ARBA00023136"/>
    </source>
</evidence>
<dbReference type="GO" id="GO:0015293">
    <property type="term" value="F:symporter activity"/>
    <property type="evidence" value="ECO:0007669"/>
    <property type="project" value="UniProtKB-KW"/>
</dbReference>
<proteinExistence type="predicted"/>
<dbReference type="GO" id="GO:0005886">
    <property type="term" value="C:plasma membrane"/>
    <property type="evidence" value="ECO:0007669"/>
    <property type="project" value="UniProtKB-SubCell"/>
</dbReference>
<keyword evidence="4 7" id="KW-0812">Transmembrane</keyword>
<dbReference type="SUPFAM" id="SSF118215">
    <property type="entry name" value="Proton glutamate symport protein"/>
    <property type="match status" value="1"/>
</dbReference>
<dbReference type="PRINTS" id="PR00173">
    <property type="entry name" value="EDTRNSPORT"/>
</dbReference>
<keyword evidence="9" id="KW-1185">Reference proteome</keyword>
<dbReference type="PANTHER" id="PTHR42865:SF7">
    <property type="entry name" value="PROTON_GLUTAMATE-ASPARTATE SYMPORTER"/>
    <property type="match status" value="1"/>
</dbReference>
<dbReference type="Gene3D" id="1.10.3860.10">
    <property type="entry name" value="Sodium:dicarboxylate symporter"/>
    <property type="match status" value="1"/>
</dbReference>
<evidence type="ECO:0000256" key="5">
    <source>
        <dbReference type="ARBA" id="ARBA00022989"/>
    </source>
</evidence>
<dbReference type="Proteomes" id="UP000587760">
    <property type="component" value="Unassembled WGS sequence"/>
</dbReference>
<dbReference type="Pfam" id="PF00375">
    <property type="entry name" value="SDF"/>
    <property type="match status" value="1"/>
</dbReference>
<feature type="transmembrane region" description="Helical" evidence="7">
    <location>
        <begin position="208"/>
        <end position="233"/>
    </location>
</feature>
<reference evidence="8 9" key="1">
    <citation type="submission" date="2020-08" db="EMBL/GenBank/DDBJ databases">
        <title>Genomic Encyclopedia of Type Strains, Phase IV (KMG-IV): sequencing the most valuable type-strain genomes for metagenomic binning, comparative biology and taxonomic classification.</title>
        <authorList>
            <person name="Goeker M."/>
        </authorList>
    </citation>
    <scope>NUCLEOTIDE SEQUENCE [LARGE SCALE GENOMIC DNA]</scope>
    <source>
        <strain evidence="8 9">DSM 2461</strain>
    </source>
</reference>
<feature type="transmembrane region" description="Helical" evidence="7">
    <location>
        <begin position="71"/>
        <end position="96"/>
    </location>
</feature>
<dbReference type="InterPro" id="IPR001991">
    <property type="entry name" value="Na-dicarboxylate_symporter"/>
</dbReference>
<evidence type="ECO:0000256" key="3">
    <source>
        <dbReference type="ARBA" id="ARBA00022475"/>
    </source>
</evidence>
<evidence type="ECO:0000256" key="7">
    <source>
        <dbReference type="SAM" id="Phobius"/>
    </source>
</evidence>
<evidence type="ECO:0000256" key="1">
    <source>
        <dbReference type="ARBA" id="ARBA00004651"/>
    </source>
</evidence>
<evidence type="ECO:0000256" key="4">
    <source>
        <dbReference type="ARBA" id="ARBA00022692"/>
    </source>
</evidence>
<evidence type="ECO:0000256" key="2">
    <source>
        <dbReference type="ARBA" id="ARBA00022448"/>
    </source>
</evidence>
<evidence type="ECO:0000313" key="9">
    <source>
        <dbReference type="Proteomes" id="UP000587760"/>
    </source>
</evidence>
<dbReference type="RefSeq" id="WP_184748598.1">
    <property type="nucleotide sequence ID" value="NZ_JACHGJ010000011.1"/>
</dbReference>
<evidence type="ECO:0000313" key="8">
    <source>
        <dbReference type="EMBL" id="MBB6482361.1"/>
    </source>
</evidence>
<feature type="transmembrane region" description="Helical" evidence="7">
    <location>
        <begin position="175"/>
        <end position="196"/>
    </location>
</feature>
<feature type="transmembrane region" description="Helical" evidence="7">
    <location>
        <begin position="41"/>
        <end position="59"/>
    </location>
</feature>
<keyword evidence="2" id="KW-0813">Transport</keyword>
<dbReference type="PANTHER" id="PTHR42865">
    <property type="entry name" value="PROTON/GLUTAMATE-ASPARTATE SYMPORTER"/>
    <property type="match status" value="1"/>
</dbReference>
<comment type="caution">
    <text evidence="8">The sequence shown here is derived from an EMBL/GenBank/DDBJ whole genome shotgun (WGS) entry which is preliminary data.</text>
</comment>
<keyword evidence="5 7" id="KW-1133">Transmembrane helix</keyword>